<gene>
    <name evidence="6" type="ORF">FM119_01735</name>
</gene>
<evidence type="ECO:0000256" key="4">
    <source>
        <dbReference type="PROSITE-ProRule" id="PRU00335"/>
    </source>
</evidence>
<accession>A0A1R4IGX3</accession>
<proteinExistence type="predicted"/>
<dbReference type="Gene3D" id="1.10.10.60">
    <property type="entry name" value="Homeodomain-like"/>
    <property type="match status" value="1"/>
</dbReference>
<keyword evidence="1" id="KW-0805">Transcription regulation</keyword>
<dbReference type="PANTHER" id="PTHR30055:SF148">
    <property type="entry name" value="TETR-FAMILY TRANSCRIPTIONAL REGULATOR"/>
    <property type="match status" value="1"/>
</dbReference>
<evidence type="ECO:0000313" key="7">
    <source>
        <dbReference type="Proteomes" id="UP000196778"/>
    </source>
</evidence>
<evidence type="ECO:0000313" key="6">
    <source>
        <dbReference type="EMBL" id="SJN19050.1"/>
    </source>
</evidence>
<dbReference type="Gene3D" id="1.10.357.10">
    <property type="entry name" value="Tetracycline Repressor, domain 2"/>
    <property type="match status" value="1"/>
</dbReference>
<dbReference type="GO" id="GO:0003700">
    <property type="term" value="F:DNA-binding transcription factor activity"/>
    <property type="evidence" value="ECO:0007669"/>
    <property type="project" value="TreeGrafter"/>
</dbReference>
<dbReference type="EMBL" id="FUKR01000009">
    <property type="protein sequence ID" value="SJN19050.1"/>
    <property type="molecule type" value="Genomic_DNA"/>
</dbReference>
<dbReference type="SUPFAM" id="SSF46689">
    <property type="entry name" value="Homeodomain-like"/>
    <property type="match status" value="1"/>
</dbReference>
<feature type="DNA-binding region" description="H-T-H motif" evidence="4">
    <location>
        <begin position="33"/>
        <end position="52"/>
    </location>
</feature>
<dbReference type="InterPro" id="IPR036271">
    <property type="entry name" value="Tet_transcr_reg_TetR-rel_C_sf"/>
</dbReference>
<evidence type="ECO:0000259" key="5">
    <source>
        <dbReference type="PROSITE" id="PS50977"/>
    </source>
</evidence>
<dbReference type="PROSITE" id="PS50977">
    <property type="entry name" value="HTH_TETR_2"/>
    <property type="match status" value="1"/>
</dbReference>
<evidence type="ECO:0000256" key="1">
    <source>
        <dbReference type="ARBA" id="ARBA00023015"/>
    </source>
</evidence>
<organism evidence="6 7">
    <name type="scientific">Mycetocola reblochoni REB411</name>
    <dbReference type="NCBI Taxonomy" id="1255698"/>
    <lineage>
        <taxon>Bacteria</taxon>
        <taxon>Bacillati</taxon>
        <taxon>Actinomycetota</taxon>
        <taxon>Actinomycetes</taxon>
        <taxon>Micrococcales</taxon>
        <taxon>Microbacteriaceae</taxon>
        <taxon>Mycetocola</taxon>
    </lineage>
</organism>
<dbReference type="Proteomes" id="UP000196778">
    <property type="component" value="Unassembled WGS sequence"/>
</dbReference>
<dbReference type="Pfam" id="PF00440">
    <property type="entry name" value="TetR_N"/>
    <property type="match status" value="1"/>
</dbReference>
<dbReference type="AlphaFoldDB" id="A0A1R4IGX3"/>
<sequence>MRRRPGGRSAAVRRSVLDAVIQAVADDGPDALTIAGIAAAAGVHETTVYRRWGSAEQLLLDAMLDYSEDRIEAADLGSLREDLVDFALAIAGFLSSATGRALARAMIGTGAEAPVPAGRAEFWQRRFAVTEVIFRRAAERGEWPEDADAADVLETIVARTHFRLLLLGRPVGRDEAQRSVDDALAAVV</sequence>
<keyword evidence="3" id="KW-0804">Transcription</keyword>
<dbReference type="GO" id="GO:0000976">
    <property type="term" value="F:transcription cis-regulatory region binding"/>
    <property type="evidence" value="ECO:0007669"/>
    <property type="project" value="TreeGrafter"/>
</dbReference>
<dbReference type="InterPro" id="IPR009057">
    <property type="entry name" value="Homeodomain-like_sf"/>
</dbReference>
<dbReference type="PANTHER" id="PTHR30055">
    <property type="entry name" value="HTH-TYPE TRANSCRIPTIONAL REGULATOR RUTR"/>
    <property type="match status" value="1"/>
</dbReference>
<dbReference type="SUPFAM" id="SSF48498">
    <property type="entry name" value="Tetracyclin repressor-like, C-terminal domain"/>
    <property type="match status" value="1"/>
</dbReference>
<protein>
    <submittedName>
        <fullName evidence="6">Transcriptional regulator, TetR family</fullName>
    </submittedName>
</protein>
<keyword evidence="7" id="KW-1185">Reference proteome</keyword>
<reference evidence="7" key="1">
    <citation type="submission" date="2017-02" db="EMBL/GenBank/DDBJ databases">
        <authorList>
            <person name="Dridi B."/>
        </authorList>
    </citation>
    <scope>NUCLEOTIDE SEQUENCE [LARGE SCALE GENOMIC DNA]</scope>
    <source>
        <strain evidence="7">EB411</strain>
    </source>
</reference>
<keyword evidence="2 4" id="KW-0238">DNA-binding</keyword>
<name>A0A1R4IGX3_9MICO</name>
<dbReference type="InterPro" id="IPR001647">
    <property type="entry name" value="HTH_TetR"/>
</dbReference>
<dbReference type="Pfam" id="PF16859">
    <property type="entry name" value="TetR_C_11"/>
    <property type="match status" value="1"/>
</dbReference>
<dbReference type="InterPro" id="IPR050109">
    <property type="entry name" value="HTH-type_TetR-like_transc_reg"/>
</dbReference>
<evidence type="ECO:0000256" key="2">
    <source>
        <dbReference type="ARBA" id="ARBA00023125"/>
    </source>
</evidence>
<evidence type="ECO:0000256" key="3">
    <source>
        <dbReference type="ARBA" id="ARBA00023163"/>
    </source>
</evidence>
<dbReference type="InterPro" id="IPR011075">
    <property type="entry name" value="TetR_C"/>
</dbReference>
<feature type="domain" description="HTH tetR-type" evidence="5">
    <location>
        <begin position="10"/>
        <end position="70"/>
    </location>
</feature>